<dbReference type="InterPro" id="IPR000914">
    <property type="entry name" value="SBP_5_dom"/>
</dbReference>
<feature type="chain" id="PRO_5030531985" evidence="4">
    <location>
        <begin position="25"/>
        <end position="508"/>
    </location>
</feature>
<dbReference type="AlphaFoldDB" id="A0A7Y9I8D4"/>
<dbReference type="PANTHER" id="PTHR30290:SF9">
    <property type="entry name" value="OLIGOPEPTIDE-BINDING PROTEIN APPA"/>
    <property type="match status" value="1"/>
</dbReference>
<dbReference type="Gene3D" id="3.10.105.10">
    <property type="entry name" value="Dipeptide-binding Protein, Domain 3"/>
    <property type="match status" value="1"/>
</dbReference>
<keyword evidence="7" id="KW-1185">Reference proteome</keyword>
<dbReference type="Gene3D" id="3.90.76.10">
    <property type="entry name" value="Dipeptide-binding Protein, Domain 1"/>
    <property type="match status" value="1"/>
</dbReference>
<keyword evidence="2" id="KW-0813">Transport</keyword>
<comment type="similarity">
    <text evidence="1">Belongs to the bacterial solute-binding protein 5 family.</text>
</comment>
<evidence type="ECO:0000256" key="4">
    <source>
        <dbReference type="SAM" id="SignalP"/>
    </source>
</evidence>
<proteinExistence type="inferred from homology"/>
<dbReference type="PIRSF" id="PIRSF002741">
    <property type="entry name" value="MppA"/>
    <property type="match status" value="1"/>
</dbReference>
<dbReference type="CDD" id="cd00995">
    <property type="entry name" value="PBP2_NikA_DppA_OppA_like"/>
    <property type="match status" value="1"/>
</dbReference>
<dbReference type="GO" id="GO:1904680">
    <property type="term" value="F:peptide transmembrane transporter activity"/>
    <property type="evidence" value="ECO:0007669"/>
    <property type="project" value="TreeGrafter"/>
</dbReference>
<dbReference type="EMBL" id="JACCBU010000001">
    <property type="protein sequence ID" value="NYE72155.1"/>
    <property type="molecule type" value="Genomic_DNA"/>
</dbReference>
<reference evidence="6 7" key="1">
    <citation type="submission" date="2020-07" db="EMBL/GenBank/DDBJ databases">
        <title>Sequencing the genomes of 1000 actinobacteria strains.</title>
        <authorList>
            <person name="Klenk H.-P."/>
        </authorList>
    </citation>
    <scope>NUCLEOTIDE SEQUENCE [LARGE SCALE GENOMIC DNA]</scope>
    <source>
        <strain evidence="6 7">DSM 22083</strain>
    </source>
</reference>
<accession>A0A7Y9I8D4</accession>
<dbReference type="Pfam" id="PF00496">
    <property type="entry name" value="SBP_bac_5"/>
    <property type="match status" value="1"/>
</dbReference>
<protein>
    <submittedName>
        <fullName evidence="6">Peptide/nickel transport system substrate-binding protein</fullName>
    </submittedName>
</protein>
<evidence type="ECO:0000256" key="2">
    <source>
        <dbReference type="ARBA" id="ARBA00022448"/>
    </source>
</evidence>
<name>A0A7Y9I8D4_9ACTN</name>
<dbReference type="SUPFAM" id="SSF53850">
    <property type="entry name" value="Periplasmic binding protein-like II"/>
    <property type="match status" value="1"/>
</dbReference>
<gene>
    <name evidence="6" type="ORF">BKA15_003484</name>
</gene>
<evidence type="ECO:0000313" key="7">
    <source>
        <dbReference type="Proteomes" id="UP000569914"/>
    </source>
</evidence>
<comment type="caution">
    <text evidence="6">The sequence shown here is derived from an EMBL/GenBank/DDBJ whole genome shotgun (WGS) entry which is preliminary data.</text>
</comment>
<organism evidence="6 7">
    <name type="scientific">Microlunatus parietis</name>
    <dbReference type="NCBI Taxonomy" id="682979"/>
    <lineage>
        <taxon>Bacteria</taxon>
        <taxon>Bacillati</taxon>
        <taxon>Actinomycetota</taxon>
        <taxon>Actinomycetes</taxon>
        <taxon>Propionibacteriales</taxon>
        <taxon>Propionibacteriaceae</taxon>
        <taxon>Microlunatus</taxon>
    </lineage>
</organism>
<dbReference type="Proteomes" id="UP000569914">
    <property type="component" value="Unassembled WGS sequence"/>
</dbReference>
<feature type="domain" description="Solute-binding protein family 5" evidence="5">
    <location>
        <begin position="84"/>
        <end position="429"/>
    </location>
</feature>
<dbReference type="InterPro" id="IPR039424">
    <property type="entry name" value="SBP_5"/>
</dbReference>
<evidence type="ECO:0000259" key="5">
    <source>
        <dbReference type="Pfam" id="PF00496"/>
    </source>
</evidence>
<dbReference type="GO" id="GO:0042597">
    <property type="term" value="C:periplasmic space"/>
    <property type="evidence" value="ECO:0007669"/>
    <property type="project" value="UniProtKB-ARBA"/>
</dbReference>
<evidence type="ECO:0000313" key="6">
    <source>
        <dbReference type="EMBL" id="NYE72155.1"/>
    </source>
</evidence>
<dbReference type="InterPro" id="IPR030678">
    <property type="entry name" value="Peptide/Ni-bd"/>
</dbReference>
<dbReference type="Gene3D" id="3.40.190.10">
    <property type="entry name" value="Periplasmic binding protein-like II"/>
    <property type="match status" value="1"/>
</dbReference>
<dbReference type="GO" id="GO:0015833">
    <property type="term" value="P:peptide transport"/>
    <property type="evidence" value="ECO:0007669"/>
    <property type="project" value="TreeGrafter"/>
</dbReference>
<sequence length="508" mass="54230">MTRVRLVKGLVAAAALLLPLAACTTTTGGGGPTAGGDVPQELVASGQYPVENLDPHSASGGSAGMDLVAKEIYSRLTAPDETGKIVGDLATEWKPNDNGDEWTFTLREGATFTDGSALDSADVVASFKRFLELDSPPAANFPGVTVAAPDPKTVTFTTEKADAALPSKLTTFYVLPSETEAKAGAVGEKPVGSGPYQVESFAAGQDVVLVPNPQYFGGAPTLTKLTLRTIPEISTRLTALQTGEVDVVWGVPDDQLAELRAAGTIKTEAVQSAGSILIWFNSERPFFKDKPEVRRALWQAVDFATIIKQINPETGTPADSAIAPTVFGYAPQTPVTYDPDAAKQALTEAGFDFDKTYELQYQSQFKPFVSAIVSDLAKIGVKIDAREKEQAVFIEDLLAMRWDINFQQVGTAGYDASTNLGRLYTCAAKRNGYCNPELDKLLAEAGSNPDQAKREELYAQAGKIIWDDAVGMFPMFVKTSYAWNDKVSGFTLDPQGLPAFRAAKVAGS</sequence>
<evidence type="ECO:0000256" key="1">
    <source>
        <dbReference type="ARBA" id="ARBA00005695"/>
    </source>
</evidence>
<feature type="signal peptide" evidence="4">
    <location>
        <begin position="1"/>
        <end position="24"/>
    </location>
</feature>
<keyword evidence="3 4" id="KW-0732">Signal</keyword>
<dbReference type="PANTHER" id="PTHR30290">
    <property type="entry name" value="PERIPLASMIC BINDING COMPONENT OF ABC TRANSPORTER"/>
    <property type="match status" value="1"/>
</dbReference>
<evidence type="ECO:0000256" key="3">
    <source>
        <dbReference type="ARBA" id="ARBA00022729"/>
    </source>
</evidence>
<dbReference type="GO" id="GO:0043190">
    <property type="term" value="C:ATP-binding cassette (ABC) transporter complex"/>
    <property type="evidence" value="ECO:0007669"/>
    <property type="project" value="InterPro"/>
</dbReference>